<dbReference type="AlphaFoldDB" id="A0A2P2CED9"/>
<accession>A0A2P2CED9</accession>
<name>A0A2P2CED9_9ZZZZ</name>
<reference evidence="1" key="1">
    <citation type="submission" date="2015-08" db="EMBL/GenBank/DDBJ databases">
        <authorList>
            <person name="Babu N.S."/>
            <person name="Beckwith C.J."/>
            <person name="Beseler K.G."/>
            <person name="Brison A."/>
            <person name="Carone J.V."/>
            <person name="Caskin T.P."/>
            <person name="Diamond M."/>
            <person name="Durham M.E."/>
            <person name="Foxe J.M."/>
            <person name="Go M."/>
            <person name="Henderson B.A."/>
            <person name="Jones I.B."/>
            <person name="McGettigan J.A."/>
            <person name="Micheletti S.J."/>
            <person name="Nasrallah M.E."/>
            <person name="Ortiz D."/>
            <person name="Piller C.R."/>
            <person name="Privatt S.R."/>
            <person name="Schneider S.L."/>
            <person name="Sharp S."/>
            <person name="Smith T.C."/>
            <person name="Stanton J.D."/>
            <person name="Ullery H.E."/>
            <person name="Wilson R.J."/>
            <person name="Serrano M.G."/>
            <person name="Buck G."/>
            <person name="Lee V."/>
            <person name="Wang Y."/>
            <person name="Carvalho R."/>
            <person name="Voegtly L."/>
            <person name="Shi R."/>
            <person name="Duckworth R."/>
            <person name="Johnson A."/>
            <person name="Loviza R."/>
            <person name="Walstead R."/>
            <person name="Shah Z."/>
            <person name="Kiflezghi M."/>
            <person name="Wade K."/>
            <person name="Ball S.L."/>
            <person name="Bradley K.W."/>
            <person name="Asai D.J."/>
            <person name="Bowman C.A."/>
            <person name="Russell D.A."/>
            <person name="Pope W.H."/>
            <person name="Jacobs-Sera D."/>
            <person name="Hendrix R.W."/>
            <person name="Hatfull G.F."/>
        </authorList>
    </citation>
    <scope>NUCLEOTIDE SEQUENCE</scope>
</reference>
<proteinExistence type="predicted"/>
<sequence length="88" mass="9547">MQSAVPRVGPLPRTGEIFLDARSSRRAMRVSWHHESGLVVLSLWRDNVCAGTFRLSVEEVPDLIEMLRAGLDTAYGAAAAREALPGAS</sequence>
<dbReference type="EMBL" id="CZKA01000072">
    <property type="protein sequence ID" value="CUR60336.1"/>
    <property type="molecule type" value="Genomic_DNA"/>
</dbReference>
<evidence type="ECO:0000313" key="1">
    <source>
        <dbReference type="EMBL" id="CUR60336.1"/>
    </source>
</evidence>
<protein>
    <submittedName>
        <fullName evidence="1">Uncharacterized protein</fullName>
    </submittedName>
</protein>
<gene>
    <name evidence="1" type="ORF">NOCA2740012</name>
</gene>
<organism evidence="1">
    <name type="scientific">metagenome</name>
    <dbReference type="NCBI Taxonomy" id="256318"/>
    <lineage>
        <taxon>unclassified sequences</taxon>
        <taxon>metagenomes</taxon>
    </lineage>
</organism>